<evidence type="ECO:0000256" key="1">
    <source>
        <dbReference type="ARBA" id="ARBA00004442"/>
    </source>
</evidence>
<comment type="caution">
    <text evidence="8">The sequence shown here is derived from an EMBL/GenBank/DDBJ whole genome shotgun (WGS) entry which is preliminary data.</text>
</comment>
<protein>
    <submittedName>
        <fullName evidence="8">RagB/SusD family nutrient uptake outer membrane protein</fullName>
    </submittedName>
</protein>
<dbReference type="AlphaFoldDB" id="A0A4R0N096"/>
<dbReference type="Gene3D" id="1.25.40.390">
    <property type="match status" value="1"/>
</dbReference>
<evidence type="ECO:0000256" key="2">
    <source>
        <dbReference type="ARBA" id="ARBA00006275"/>
    </source>
</evidence>
<dbReference type="Pfam" id="PF14322">
    <property type="entry name" value="SusD-like_3"/>
    <property type="match status" value="1"/>
</dbReference>
<name>A0A4R0N096_9SPHI</name>
<dbReference type="EMBL" id="SJSM01000012">
    <property type="protein sequence ID" value="TCC93118.1"/>
    <property type="molecule type" value="Genomic_DNA"/>
</dbReference>
<evidence type="ECO:0000259" key="6">
    <source>
        <dbReference type="Pfam" id="PF07980"/>
    </source>
</evidence>
<keyword evidence="9" id="KW-1185">Reference proteome</keyword>
<evidence type="ECO:0000259" key="7">
    <source>
        <dbReference type="Pfam" id="PF14322"/>
    </source>
</evidence>
<feature type="domain" description="RagB/SusD" evidence="6">
    <location>
        <begin position="372"/>
        <end position="474"/>
    </location>
</feature>
<keyword evidence="4" id="KW-0472">Membrane</keyword>
<comment type="subcellular location">
    <subcellularLocation>
        <location evidence="1">Cell outer membrane</location>
    </subcellularLocation>
</comment>
<dbReference type="InterPro" id="IPR012944">
    <property type="entry name" value="SusD_RagB_dom"/>
</dbReference>
<dbReference type="GO" id="GO:0009279">
    <property type="term" value="C:cell outer membrane"/>
    <property type="evidence" value="ECO:0007669"/>
    <property type="project" value="UniProtKB-SubCell"/>
</dbReference>
<evidence type="ECO:0000256" key="5">
    <source>
        <dbReference type="ARBA" id="ARBA00023237"/>
    </source>
</evidence>
<organism evidence="8 9">
    <name type="scientific">Pedobacter hiemivivus</name>
    <dbReference type="NCBI Taxonomy" id="2530454"/>
    <lineage>
        <taxon>Bacteria</taxon>
        <taxon>Pseudomonadati</taxon>
        <taxon>Bacteroidota</taxon>
        <taxon>Sphingobacteriia</taxon>
        <taxon>Sphingobacteriales</taxon>
        <taxon>Sphingobacteriaceae</taxon>
        <taxon>Pedobacter</taxon>
    </lineage>
</organism>
<dbReference type="SUPFAM" id="SSF48452">
    <property type="entry name" value="TPR-like"/>
    <property type="match status" value="1"/>
</dbReference>
<dbReference type="InterPro" id="IPR011990">
    <property type="entry name" value="TPR-like_helical_dom_sf"/>
</dbReference>
<evidence type="ECO:0000256" key="3">
    <source>
        <dbReference type="ARBA" id="ARBA00022729"/>
    </source>
</evidence>
<comment type="similarity">
    <text evidence="2">Belongs to the SusD family.</text>
</comment>
<gene>
    <name evidence="8" type="ORF">EZ444_17815</name>
</gene>
<dbReference type="Pfam" id="PF07980">
    <property type="entry name" value="SusD_RagB"/>
    <property type="match status" value="1"/>
</dbReference>
<reference evidence="8 9" key="1">
    <citation type="submission" date="2019-02" db="EMBL/GenBank/DDBJ databases">
        <title>Pedobacter sp. RP-3-8 sp. nov., isolated from Arctic soil.</title>
        <authorList>
            <person name="Dahal R.H."/>
        </authorList>
    </citation>
    <scope>NUCLEOTIDE SEQUENCE [LARGE SCALE GENOMIC DNA]</scope>
    <source>
        <strain evidence="8 9">RP-3-8</strain>
    </source>
</reference>
<evidence type="ECO:0000313" key="9">
    <source>
        <dbReference type="Proteomes" id="UP000291117"/>
    </source>
</evidence>
<dbReference type="OrthoDB" id="1097962at2"/>
<dbReference type="InterPro" id="IPR033985">
    <property type="entry name" value="SusD-like_N"/>
</dbReference>
<keyword evidence="5" id="KW-0998">Cell outer membrane</keyword>
<dbReference type="RefSeq" id="WP_131610492.1">
    <property type="nucleotide sequence ID" value="NZ_SJSM01000012.1"/>
</dbReference>
<sequence length="499" mass="56266">MKPDLKKYSQYFLVCLTGMVLCCSSCKKWLDVSPKIQLKESEQFSTQEGFVDALFGIYQKVSDESLYGGQLAYGLLDILAQRYESKTSTAEYYSQITRYNYTPGVATYPASTIIDRIWANSYAAIAQCNYILANVDKRRDVLSTQAYSIVKGEALGMRAFLHFDLLRMFAPAYLDGANANKIAIPYMSAYQVKPQDRLTMAAVFEKCEADLKEAEQLLSVYPNIDQIAGNQGSTSSNLFLAFRQNHLNYWAAKATLARLYLYKGDKVQALKYAKEVIAGPSFRFIERTQLNNDPESTVSDMTFTPEHIFSVYVKNLRTASDQLFKSNGGVTGEEQDLFTTLPKLTALYEVTNVGYSSDLRGPDAAVPFWDRENPAAVYSKKYHVSANTVSVRQSRVPAIRLSEMYYIAAEAESDSQLALGYLNGVRVARFLPAINPPTPAEFQNELFKEYRKEFFAEGQLWFYYKRKNTAQIPNSPDAAAMTQAKYVFPLPVAEIEFGK</sequence>
<keyword evidence="3" id="KW-0732">Signal</keyword>
<evidence type="ECO:0000313" key="8">
    <source>
        <dbReference type="EMBL" id="TCC93118.1"/>
    </source>
</evidence>
<proteinExistence type="inferred from homology"/>
<accession>A0A4R0N096</accession>
<evidence type="ECO:0000256" key="4">
    <source>
        <dbReference type="ARBA" id="ARBA00023136"/>
    </source>
</evidence>
<feature type="domain" description="SusD-like N-terminal" evidence="7">
    <location>
        <begin position="28"/>
        <end position="222"/>
    </location>
</feature>
<dbReference type="Proteomes" id="UP000291117">
    <property type="component" value="Unassembled WGS sequence"/>
</dbReference>